<dbReference type="InterPro" id="IPR017941">
    <property type="entry name" value="Rieske_2Fe-2S"/>
</dbReference>
<dbReference type="SUPFAM" id="SSF50022">
    <property type="entry name" value="ISP domain"/>
    <property type="match status" value="1"/>
</dbReference>
<keyword evidence="3" id="KW-0408">Iron</keyword>
<evidence type="ECO:0000256" key="2">
    <source>
        <dbReference type="ARBA" id="ARBA00022723"/>
    </source>
</evidence>
<dbReference type="InterPro" id="IPR036922">
    <property type="entry name" value="Rieske_2Fe-2S_sf"/>
</dbReference>
<dbReference type="Pfam" id="PF01266">
    <property type="entry name" value="DAO"/>
    <property type="match status" value="1"/>
</dbReference>
<gene>
    <name evidence="7" type="ORF">KKP3000_003646</name>
</gene>
<evidence type="ECO:0000313" key="7">
    <source>
        <dbReference type="EMBL" id="MFB5190201.1"/>
    </source>
</evidence>
<dbReference type="PRINTS" id="PR00162">
    <property type="entry name" value="RIESKE"/>
</dbReference>
<evidence type="ECO:0000256" key="3">
    <source>
        <dbReference type="ARBA" id="ARBA00023004"/>
    </source>
</evidence>
<dbReference type="InterPro" id="IPR005805">
    <property type="entry name" value="Rieske_Fe-S_prot_C"/>
</dbReference>
<dbReference type="InterPro" id="IPR038010">
    <property type="entry name" value="YhfW_C"/>
</dbReference>
<keyword evidence="4" id="KW-0411">Iron-sulfur</keyword>
<accession>A0ABV5ADS6</accession>
<comment type="caution">
    <text evidence="7">The sequence shown here is derived from an EMBL/GenBank/DDBJ whole genome shotgun (WGS) entry which is preliminary data.</text>
</comment>
<dbReference type="RefSeq" id="WP_275473743.1">
    <property type="nucleotide sequence ID" value="NZ_CP162940.1"/>
</dbReference>
<dbReference type="Pfam" id="PF00355">
    <property type="entry name" value="Rieske"/>
    <property type="match status" value="1"/>
</dbReference>
<evidence type="ECO:0000256" key="4">
    <source>
        <dbReference type="ARBA" id="ARBA00023014"/>
    </source>
</evidence>
<sequence>MNEQGSKSLPTWPKPYWPESIRLSSFPKLEEDIEVDIAIVGGGITGVTAAYLLSIEGVKVALLEADKLLNGATGHTTAKVTAQHHLFYDELIQHVGVENAKRYFESNQQAIQLIQSTSEKLAIDCEFQPEDAYVYAVTDAYAKQVEREYKAYQQLGIDGDLTGAIPFDLPVRAALRMRHQAQFHPLKFLAGLVAVMEQKGVQIFERTVAVDVEQTHRPAVVTRNGHKVIAKKILSCSHYPFYDGRGFYFARMYAERAYILAATTGTHYPGGMYISAESPARSLRSVRIHDQPMVLISGDGHRTGEGGDTAKHYQDLQTFGEQVLGLQQISYRWSNQDLYTLDKIPYIGEITNVHPNVLVATGYKKWGMTSGVVAAELMRDIVMGRDNPYQDLYHPARFYADPSLRRFLLHNGNVAAHLIKGKIELPGLEPAQLVTGEGAVVTYNGRRAGAYKEADGKVYIVDTTCTHMGCEVNWNHGERTWDCPCHGSRFAHTGEVVEGPAKQPLRRLD</sequence>
<reference evidence="7 8" key="1">
    <citation type="journal article" date="2024" name="Int. J. Mol. Sci.">
        <title>Exploration of Alicyclobacillus spp. Genome in Search of Antibiotic Resistance.</title>
        <authorList>
            <person name="Bucka-Kolendo J."/>
            <person name="Kiousi D.E."/>
            <person name="Dekowska A."/>
            <person name="Mikolajczuk-Szczyrba A."/>
            <person name="Karadedos D.M."/>
            <person name="Michael P."/>
            <person name="Galanis A."/>
            <person name="Sokolowska B."/>
        </authorList>
    </citation>
    <scope>NUCLEOTIDE SEQUENCE [LARGE SCALE GENOMIC DNA]</scope>
    <source>
        <strain evidence="7 8">KKP 3000</strain>
    </source>
</reference>
<name>A0ABV5ADS6_9BACL</name>
<evidence type="ECO:0000256" key="1">
    <source>
        <dbReference type="ARBA" id="ARBA00022714"/>
    </source>
</evidence>
<keyword evidence="1" id="KW-0001">2Fe-2S</keyword>
<evidence type="ECO:0000259" key="6">
    <source>
        <dbReference type="PROSITE" id="PS51296"/>
    </source>
</evidence>
<dbReference type="Gene3D" id="3.50.50.60">
    <property type="entry name" value="FAD/NAD(P)-binding domain"/>
    <property type="match status" value="1"/>
</dbReference>
<evidence type="ECO:0000313" key="8">
    <source>
        <dbReference type="Proteomes" id="UP001579974"/>
    </source>
</evidence>
<dbReference type="PROSITE" id="PS51296">
    <property type="entry name" value="RIESKE"/>
    <property type="match status" value="1"/>
</dbReference>
<dbReference type="Gene3D" id="3.30.9.10">
    <property type="entry name" value="D-Amino Acid Oxidase, subunit A, domain 2"/>
    <property type="match status" value="1"/>
</dbReference>
<dbReference type="InterPro" id="IPR006076">
    <property type="entry name" value="FAD-dep_OxRdtase"/>
</dbReference>
<dbReference type="SUPFAM" id="SSF51905">
    <property type="entry name" value="FAD/NAD(P)-binding domain"/>
    <property type="match status" value="1"/>
</dbReference>
<dbReference type="PANTHER" id="PTHR13847">
    <property type="entry name" value="SARCOSINE DEHYDROGENASE-RELATED"/>
    <property type="match status" value="1"/>
</dbReference>
<feature type="domain" description="Rieske" evidence="6">
    <location>
        <begin position="425"/>
        <end position="509"/>
    </location>
</feature>
<keyword evidence="2" id="KW-0479">Metal-binding</keyword>
<keyword evidence="5" id="KW-1015">Disulfide bond</keyword>
<dbReference type="EMBL" id="JBDXSU010000005">
    <property type="protein sequence ID" value="MFB5190201.1"/>
    <property type="molecule type" value="Genomic_DNA"/>
</dbReference>
<dbReference type="CDD" id="cd03477">
    <property type="entry name" value="Rieske_YhfW_C"/>
    <property type="match status" value="1"/>
</dbReference>
<evidence type="ECO:0000256" key="5">
    <source>
        <dbReference type="ARBA" id="ARBA00023157"/>
    </source>
</evidence>
<protein>
    <submittedName>
        <fullName evidence="7">FAD-dependent oxidoreductase</fullName>
    </submittedName>
</protein>
<proteinExistence type="predicted"/>
<dbReference type="Gene3D" id="2.102.10.10">
    <property type="entry name" value="Rieske [2Fe-2S] iron-sulphur domain"/>
    <property type="match status" value="1"/>
</dbReference>
<keyword evidence="8" id="KW-1185">Reference proteome</keyword>
<dbReference type="Proteomes" id="UP001579974">
    <property type="component" value="Unassembled WGS sequence"/>
</dbReference>
<organism evidence="7 8">
    <name type="scientific">Alicyclobacillus fastidiosus</name>
    <dbReference type="NCBI Taxonomy" id="392011"/>
    <lineage>
        <taxon>Bacteria</taxon>
        <taxon>Bacillati</taxon>
        <taxon>Bacillota</taxon>
        <taxon>Bacilli</taxon>
        <taxon>Bacillales</taxon>
        <taxon>Alicyclobacillaceae</taxon>
        <taxon>Alicyclobacillus</taxon>
    </lineage>
</organism>
<dbReference type="InterPro" id="IPR036188">
    <property type="entry name" value="FAD/NAD-bd_sf"/>
</dbReference>
<dbReference type="PANTHER" id="PTHR13847:SF274">
    <property type="entry name" value="RIESKE 2FE-2S IRON-SULFUR PROTEIN YHFW-RELATED"/>
    <property type="match status" value="1"/>
</dbReference>